<keyword evidence="4" id="KW-0119">Carbohydrate metabolism</keyword>
<evidence type="ECO:0000256" key="5">
    <source>
        <dbReference type="ARBA" id="ARBA00022801"/>
    </source>
</evidence>
<comment type="caution">
    <text evidence="10">The sequence shown here is derived from an EMBL/GenBank/DDBJ whole genome shotgun (WGS) entry which is preliminary data.</text>
</comment>
<accession>A0A329MD09</accession>
<dbReference type="GO" id="GO:0031176">
    <property type="term" value="F:endo-1,4-beta-xylanase activity"/>
    <property type="evidence" value="ECO:0007669"/>
    <property type="project" value="UniProtKB-EC"/>
</dbReference>
<evidence type="ECO:0000256" key="2">
    <source>
        <dbReference type="ARBA" id="ARBA00007495"/>
    </source>
</evidence>
<reference evidence="10 11" key="1">
    <citation type="journal article" date="2009" name="Int. J. Syst. Evol. Microbiol.">
        <title>Paenibacillus contaminans sp. nov., isolated from a contaminated laboratory plate.</title>
        <authorList>
            <person name="Chou J.H."/>
            <person name="Lee J.H."/>
            <person name="Lin M.C."/>
            <person name="Chang P.S."/>
            <person name="Arun A.B."/>
            <person name="Young C.C."/>
            <person name="Chen W.M."/>
        </authorList>
    </citation>
    <scope>NUCLEOTIDE SEQUENCE [LARGE SCALE GENOMIC DNA]</scope>
    <source>
        <strain evidence="10 11">CKOBP-6</strain>
    </source>
</reference>
<protein>
    <recommendedName>
        <fullName evidence="3">endo-1,4-beta-xylanase</fullName>
        <ecNumber evidence="3">3.2.1.8</ecNumber>
    </recommendedName>
</protein>
<evidence type="ECO:0000256" key="3">
    <source>
        <dbReference type="ARBA" id="ARBA00012590"/>
    </source>
</evidence>
<evidence type="ECO:0000256" key="1">
    <source>
        <dbReference type="ARBA" id="ARBA00000681"/>
    </source>
</evidence>
<evidence type="ECO:0000313" key="10">
    <source>
        <dbReference type="EMBL" id="RAV17834.1"/>
    </source>
</evidence>
<keyword evidence="5" id="KW-0378">Hydrolase</keyword>
<dbReference type="PANTHER" id="PTHR31490:SF88">
    <property type="entry name" value="BETA-XYLANASE"/>
    <property type="match status" value="1"/>
</dbReference>
<dbReference type="InterPro" id="IPR003305">
    <property type="entry name" value="CenC_carb-bd"/>
</dbReference>
<proteinExistence type="inferred from homology"/>
<keyword evidence="7" id="KW-0812">Transmembrane</keyword>
<feature type="domain" description="CBM-cenC" evidence="8">
    <location>
        <begin position="80"/>
        <end position="220"/>
    </location>
</feature>
<keyword evidence="7" id="KW-1133">Transmembrane helix</keyword>
<dbReference type="Proteomes" id="UP000250369">
    <property type="component" value="Unassembled WGS sequence"/>
</dbReference>
<evidence type="ECO:0000256" key="6">
    <source>
        <dbReference type="ARBA" id="ARBA00023295"/>
    </source>
</evidence>
<dbReference type="InterPro" id="IPR008979">
    <property type="entry name" value="Galactose-bd-like_sf"/>
</dbReference>
<feature type="domain" description="CBM-cenC" evidence="8">
    <location>
        <begin position="997"/>
        <end position="1130"/>
    </location>
</feature>
<keyword evidence="7" id="KW-0472">Membrane</keyword>
<keyword evidence="4" id="KW-0858">Xylan degradation</keyword>
<comment type="similarity">
    <text evidence="2">Belongs to the glycosyl hydrolase 10 (cellulase F) family.</text>
</comment>
<dbReference type="GO" id="GO:0045493">
    <property type="term" value="P:xylan catabolic process"/>
    <property type="evidence" value="ECO:0007669"/>
    <property type="project" value="UniProtKB-KW"/>
</dbReference>
<comment type="catalytic activity">
    <reaction evidence="1">
        <text>Endohydrolysis of (1-&gt;4)-beta-D-xylosidic linkages in xylans.</text>
        <dbReference type="EC" id="3.2.1.8"/>
    </reaction>
</comment>
<dbReference type="InterPro" id="IPR017853">
    <property type="entry name" value="GH"/>
</dbReference>
<name>A0A329MD09_9BACL</name>
<dbReference type="SUPFAM" id="SSF49785">
    <property type="entry name" value="Galactose-binding domain-like"/>
    <property type="match status" value="2"/>
</dbReference>
<dbReference type="Pfam" id="PF02836">
    <property type="entry name" value="Glyco_hydro_2_C"/>
    <property type="match status" value="1"/>
</dbReference>
<evidence type="ECO:0000256" key="7">
    <source>
        <dbReference type="SAM" id="Phobius"/>
    </source>
</evidence>
<gene>
    <name evidence="10" type="ORF">DQG23_25825</name>
</gene>
<organism evidence="10 11">
    <name type="scientific">Paenibacillus contaminans</name>
    <dbReference type="NCBI Taxonomy" id="450362"/>
    <lineage>
        <taxon>Bacteria</taxon>
        <taxon>Bacillati</taxon>
        <taxon>Bacillota</taxon>
        <taxon>Bacilli</taxon>
        <taxon>Bacillales</taxon>
        <taxon>Paenibacillaceae</taxon>
        <taxon>Paenibacillus</taxon>
    </lineage>
</organism>
<dbReference type="EMBL" id="QMFB01000017">
    <property type="protein sequence ID" value="RAV17834.1"/>
    <property type="molecule type" value="Genomic_DNA"/>
</dbReference>
<dbReference type="Gene3D" id="2.60.120.260">
    <property type="entry name" value="Galactose-binding domain-like"/>
    <property type="match status" value="2"/>
</dbReference>
<dbReference type="Gene3D" id="3.20.20.80">
    <property type="entry name" value="Glycosidases"/>
    <property type="match status" value="2"/>
</dbReference>
<feature type="domain" description="Glycoside hydrolase family 2 catalytic" evidence="9">
    <location>
        <begin position="423"/>
        <end position="495"/>
    </location>
</feature>
<sequence>MPSATIMTSRFGVCSKKTRRSHPANIVKDEAEAAWKLEFRRCMTVRRNRPLVCMMFLMWFSLITLFAAAKSAEAVPLGTNLLSNGDFETVQSGAPANWNPIGGTWGTIAKWDTAAAHSGTYGVSITTTTSNNPWIHQKMTSNVEEGVTYEISTWVKKVGNTTGSPGFKIEFYNSDVISGATSVGGDRAYRLKSTSLTGSWQQATYRITAPPGATTMVVYLRFYGTGTVYFDDAEVRAIKAKPMLRLETDRIFYDPEATSGTIQAKLDIPGGSYADKTVDFSVYKASTGIELFRISDIAGSTDPITATFDPGLMDMHETYTVSALLKDSSGTVIETETSEVYRWERPTMLAPDGKMLVNGQPFFPVVMYHVNTEDYPDMQQIGVNTVQGSWAYSLATLQQQLDTAQANGLKMLVPLYTEMLVKENFDYMQQAVTQFKNHPAVLAWYVMDEPTGNGIYPQELIDAYKLIHSIDPAHPIYIVEDRKEAYSATGKITDILAADIYPLNKEPISAVSEQMEMARASVEPAKPVWFIAQAFQLLNNPNWPYLPTIGELRNMIYQGIVTGAQGIGYYSFKDPGWLLKTSVLWPGMVDFSKEYGQMADLINSGQKIDSARNEQVQWGLWQQGAERYAVIVSLTDSAQQVSVPLGSNGYEAELLYGAEPASFASYNRELTVTLDAKQALVYRINPFSERVDAARTVLRAAAETGVAAWRTKANKLADDLDDYAGVFALAPDTEAIAGGAAELLEDVDSLQKWVEKKNDTQLDYKRSDHLAALEQVKLKLLPIVQALLQIKLQIDNERIVADTNAGLTMQAANIGEVKLRNVHLQVLFPTSFGIAPVETSVGDLASGNNVQSHASFIVPFDITPGSYESVLKGSFEYKGRTYTTELEKAATLLRKTDFRLVPEQLTFKKPGTVSFSGELQNNASESVTVNVYAVVPAGFALSFPSTIQLAPNEHIIVQGQLTAASSVTDGVYNIVLQPQVGGGHYAPLSLTVNVDRNLAYNPGFERKHPTVETSDGWDLRKASWDDSVYHSGTRSIRLNPDPTNNFNTISTNASKKIQVDPAKTYTISGWVKNASTNGTVSIMLREEDANGAFVAQTWKVIPKQTDWTLESTTLTLKSNTRQLMIYFWMDQQANGNAWLDDLYVKEND</sequence>
<feature type="transmembrane region" description="Helical" evidence="7">
    <location>
        <begin position="50"/>
        <end position="69"/>
    </location>
</feature>
<keyword evidence="4" id="KW-0624">Polysaccharide degradation</keyword>
<dbReference type="InterPro" id="IPR006103">
    <property type="entry name" value="Glyco_hydro_2_cat"/>
</dbReference>
<dbReference type="InterPro" id="IPR044846">
    <property type="entry name" value="GH10"/>
</dbReference>
<evidence type="ECO:0000256" key="4">
    <source>
        <dbReference type="ARBA" id="ARBA00022651"/>
    </source>
</evidence>
<dbReference type="AlphaFoldDB" id="A0A329MD09"/>
<dbReference type="EC" id="3.2.1.8" evidence="3"/>
<dbReference type="PANTHER" id="PTHR31490">
    <property type="entry name" value="GLYCOSYL HYDROLASE"/>
    <property type="match status" value="1"/>
</dbReference>
<keyword evidence="11" id="KW-1185">Reference proteome</keyword>
<keyword evidence="6" id="KW-0326">Glycosidase</keyword>
<dbReference type="Pfam" id="PF02018">
    <property type="entry name" value="CBM_4_9"/>
    <property type="match status" value="2"/>
</dbReference>
<evidence type="ECO:0000313" key="11">
    <source>
        <dbReference type="Proteomes" id="UP000250369"/>
    </source>
</evidence>
<evidence type="ECO:0000259" key="8">
    <source>
        <dbReference type="Pfam" id="PF02018"/>
    </source>
</evidence>
<dbReference type="SUPFAM" id="SSF51445">
    <property type="entry name" value="(Trans)glycosidases"/>
    <property type="match status" value="1"/>
</dbReference>
<evidence type="ECO:0000259" key="9">
    <source>
        <dbReference type="Pfam" id="PF02836"/>
    </source>
</evidence>